<comment type="caution">
    <text evidence="2">The sequence shown here is derived from an EMBL/GenBank/DDBJ whole genome shotgun (WGS) entry which is preliminary data.</text>
</comment>
<gene>
    <name evidence="2" type="ORF">CEP54_014505</name>
</gene>
<evidence type="ECO:0000313" key="2">
    <source>
        <dbReference type="EMBL" id="RSL44879.1"/>
    </source>
</evidence>
<feature type="compositionally biased region" description="Polar residues" evidence="1">
    <location>
        <begin position="132"/>
        <end position="152"/>
    </location>
</feature>
<protein>
    <submittedName>
        <fullName evidence="2">Uncharacterized protein</fullName>
    </submittedName>
</protein>
<name>A0A428NVV5_9HYPO</name>
<reference evidence="2 3" key="1">
    <citation type="submission" date="2017-06" db="EMBL/GenBank/DDBJ databases">
        <title>Comparative genomic analysis of Ambrosia Fusariam Clade fungi.</title>
        <authorList>
            <person name="Stajich J.E."/>
            <person name="Carrillo J."/>
            <person name="Kijimoto T."/>
            <person name="Eskalen A."/>
            <person name="O'Donnell K."/>
            <person name="Kasson M."/>
        </authorList>
    </citation>
    <scope>NUCLEOTIDE SEQUENCE [LARGE SCALE GENOMIC DNA]</scope>
    <source>
        <strain evidence="2 3">NRRL62584</strain>
    </source>
</reference>
<evidence type="ECO:0000313" key="3">
    <source>
        <dbReference type="Proteomes" id="UP000288168"/>
    </source>
</evidence>
<evidence type="ECO:0000256" key="1">
    <source>
        <dbReference type="SAM" id="MobiDB-lite"/>
    </source>
</evidence>
<sequence>MVRIWEPSGRDPINALVDPERDALYYDSNLDIGGGFEEIEHVFATIIIKPRRDILSVILLREWSTTFALSSRLKKIQVVCLAYDCEIPRSSVGTANNFLIFDLDEKTDIERLLELRNLHPDPKISYHDDPCSETSDTSASEMSDYSASEMSDNSDTKISWEAVDADIRYLQKRSLPLYIVDGSNATKVVLKVYRIYNPGG</sequence>
<dbReference type="OrthoDB" id="4991763at2759"/>
<dbReference type="EMBL" id="NKCI01000278">
    <property type="protein sequence ID" value="RSL44879.1"/>
    <property type="molecule type" value="Genomic_DNA"/>
</dbReference>
<organism evidence="2 3">
    <name type="scientific">Fusarium duplospermum</name>
    <dbReference type="NCBI Taxonomy" id="1325734"/>
    <lineage>
        <taxon>Eukaryota</taxon>
        <taxon>Fungi</taxon>
        <taxon>Dikarya</taxon>
        <taxon>Ascomycota</taxon>
        <taxon>Pezizomycotina</taxon>
        <taxon>Sordariomycetes</taxon>
        <taxon>Hypocreomycetidae</taxon>
        <taxon>Hypocreales</taxon>
        <taxon>Nectriaceae</taxon>
        <taxon>Fusarium</taxon>
        <taxon>Fusarium solani species complex</taxon>
    </lineage>
</organism>
<keyword evidence="3" id="KW-1185">Reference proteome</keyword>
<accession>A0A428NVV5</accession>
<proteinExistence type="predicted"/>
<dbReference type="AlphaFoldDB" id="A0A428NVV5"/>
<dbReference type="Proteomes" id="UP000288168">
    <property type="component" value="Unassembled WGS sequence"/>
</dbReference>
<feature type="region of interest" description="Disordered" evidence="1">
    <location>
        <begin position="124"/>
        <end position="152"/>
    </location>
</feature>